<evidence type="ECO:0000256" key="1">
    <source>
        <dbReference type="ARBA" id="ARBA00022574"/>
    </source>
</evidence>
<dbReference type="Gene3D" id="2.130.10.10">
    <property type="entry name" value="YVTN repeat-like/Quinoprotein amine dehydrogenase"/>
    <property type="match status" value="2"/>
</dbReference>
<dbReference type="InterPro" id="IPR001680">
    <property type="entry name" value="WD40_rpt"/>
</dbReference>
<dbReference type="Proteomes" id="UP000807769">
    <property type="component" value="Unassembled WGS sequence"/>
</dbReference>
<proteinExistence type="predicted"/>
<feature type="transmembrane region" description="Helical" evidence="5">
    <location>
        <begin position="338"/>
        <end position="358"/>
    </location>
</feature>
<evidence type="ECO:0000256" key="2">
    <source>
        <dbReference type="ARBA" id="ARBA00022737"/>
    </source>
</evidence>
<dbReference type="SMART" id="SM00320">
    <property type="entry name" value="WD40"/>
    <property type="match status" value="4"/>
</dbReference>
<dbReference type="RefSeq" id="XP_041195879.1">
    <property type="nucleotide sequence ID" value="XM_041330494.1"/>
</dbReference>
<evidence type="ECO:0000256" key="3">
    <source>
        <dbReference type="PROSITE-ProRule" id="PRU00221"/>
    </source>
</evidence>
<reference evidence="6" key="1">
    <citation type="journal article" date="2020" name="New Phytol.">
        <title>Comparative genomics reveals dynamic genome evolution in host specialist ectomycorrhizal fungi.</title>
        <authorList>
            <person name="Lofgren L.A."/>
            <person name="Nguyen N.H."/>
            <person name="Vilgalys R."/>
            <person name="Ruytinx J."/>
            <person name="Liao H.L."/>
            <person name="Branco S."/>
            <person name="Kuo A."/>
            <person name="LaButti K."/>
            <person name="Lipzen A."/>
            <person name="Andreopoulos W."/>
            <person name="Pangilinan J."/>
            <person name="Riley R."/>
            <person name="Hundley H."/>
            <person name="Na H."/>
            <person name="Barry K."/>
            <person name="Grigoriev I.V."/>
            <person name="Stajich J.E."/>
            <person name="Kennedy P.G."/>
        </authorList>
    </citation>
    <scope>NUCLEOTIDE SEQUENCE</scope>
    <source>
        <strain evidence="6">MN1</strain>
    </source>
</reference>
<comment type="caution">
    <text evidence="6">The sequence shown here is derived from an EMBL/GenBank/DDBJ whole genome shotgun (WGS) entry which is preliminary data.</text>
</comment>
<feature type="transmembrane region" description="Helical" evidence="5">
    <location>
        <begin position="417"/>
        <end position="438"/>
    </location>
</feature>
<dbReference type="Pfam" id="PF00400">
    <property type="entry name" value="WD40"/>
    <property type="match status" value="2"/>
</dbReference>
<dbReference type="PANTHER" id="PTHR22838">
    <property type="entry name" value="WD REPEAT PROTEIN 26-RELATED"/>
    <property type="match status" value="1"/>
</dbReference>
<organism evidence="6 7">
    <name type="scientific">Suillus subaureus</name>
    <dbReference type="NCBI Taxonomy" id="48587"/>
    <lineage>
        <taxon>Eukaryota</taxon>
        <taxon>Fungi</taxon>
        <taxon>Dikarya</taxon>
        <taxon>Basidiomycota</taxon>
        <taxon>Agaricomycotina</taxon>
        <taxon>Agaricomycetes</taxon>
        <taxon>Agaricomycetidae</taxon>
        <taxon>Boletales</taxon>
        <taxon>Suillineae</taxon>
        <taxon>Suillaceae</taxon>
        <taxon>Suillus</taxon>
    </lineage>
</organism>
<feature type="compositionally biased region" description="Polar residues" evidence="4">
    <location>
        <begin position="1017"/>
        <end position="1046"/>
    </location>
</feature>
<feature type="repeat" description="WD" evidence="3">
    <location>
        <begin position="641"/>
        <end position="674"/>
    </location>
</feature>
<dbReference type="InterPro" id="IPR015943">
    <property type="entry name" value="WD40/YVTN_repeat-like_dom_sf"/>
</dbReference>
<dbReference type="PANTHER" id="PTHR22838:SF0">
    <property type="entry name" value="WD REPEAT-CONTAINING PROTEIN 26"/>
    <property type="match status" value="1"/>
</dbReference>
<keyword evidence="7" id="KW-1185">Reference proteome</keyword>
<dbReference type="AlphaFoldDB" id="A0A9P7JGC8"/>
<evidence type="ECO:0000313" key="6">
    <source>
        <dbReference type="EMBL" id="KAG1820812.1"/>
    </source>
</evidence>
<feature type="transmembrane region" description="Helical" evidence="5">
    <location>
        <begin position="444"/>
        <end position="467"/>
    </location>
</feature>
<sequence>MAASSLFPYSISGYADLKGICVIKTTYSNLNSSFFNERLVVPKILLGSLCLPVLLKHYRSRCLAYCRATDPELTLDSKRKETLHEFLEVLKEIVARDSATVEGKPQESTDKEKQYPISSEEKRILEGIETFNNFEKRVERLDKELRNFDNGARQLGSSAALLLAASRLRERLVRLLFIFRDNTANLFPRRIARQSREMLVNPNIMDRRGKANHEALEFQAFIAEDGLATEAIPKEFEGFARDLRMLLHSLNDFPEFRDDAVNSSVHAFIAELEYRASCLTEYKGHFRLASVQQYVHGLTAEIGSHIDVVASNLSMFIDIGVPTIQLSQQYAASNLSNLATFGTIFSVVTATLLQLSYHNASSGLAISVNAFWFSSLVFSVTAIATSLLGLAWTQAIHRSPNHRVPWWLLTWIRRSPLVLLVNAVMCFFVGLILVTYAISDNMVTPILITIFATITSIGLASSLCWIVSERFVFIYHQGHIWLEDLMLETINHITAPIRTITHRLYSSFRGLPLYVRRPPPAKSFERTTDDENVQSAAPTSCGVSLVSPSSLEDVVSIVSEGTPEEQDEARRCRARERFKRAVRTVISMQSYPRTYGSQSLDWMLHPSPASNTPSIGGKVIRRYGLSTLSQKLRNLECTEDISPHQALVRDLQFSPDGKYLATASWDKTACIFKVAEPSADHHVLHHERGFTEQILWSSSGSHLLTRSPRGIKIWTKDGICLKTIRRPHIVKFLHWVPLGDMSILSVEGSEIVKLVPFEKVLETYSFGRVQLRQIVVTSDGHRIIGIGPIGEAPNGLHPSRPARVEKRPLVAYISITTRLTCNLRSQIPLFQDVNDVKLTRNNTHLLFSFGDQSPPQLWKMDLVGGRGRATRNCARLTFRHAFSSPVSIEYVGSTFGGKNDQFILCAGKAGDILIWDRESANLLHHIYPKTPDQDLTCISCNCFAGDPFAFAVGGHDGSIRIWSTFLCLTPMTPSHDPQDMTPPESLSSYSPRGWHTDKIPADNFLKVVTPTRRLRSPSMTSTAFLSRSSSGSAYGTQRSMSQKSDT</sequence>
<keyword evidence="5" id="KW-0812">Transmembrane</keyword>
<dbReference type="SUPFAM" id="SSF50978">
    <property type="entry name" value="WD40 repeat-like"/>
    <property type="match status" value="1"/>
</dbReference>
<feature type="transmembrane region" description="Helical" evidence="5">
    <location>
        <begin position="370"/>
        <end position="396"/>
    </location>
</feature>
<keyword evidence="1 3" id="KW-0853">WD repeat</keyword>
<dbReference type="InterPro" id="IPR051350">
    <property type="entry name" value="WD_repeat-ST_regulator"/>
</dbReference>
<keyword evidence="5" id="KW-1133">Transmembrane helix</keyword>
<protein>
    <submittedName>
        <fullName evidence="6">Uncharacterized protein</fullName>
    </submittedName>
</protein>
<dbReference type="InterPro" id="IPR036322">
    <property type="entry name" value="WD40_repeat_dom_sf"/>
</dbReference>
<dbReference type="GeneID" id="64624511"/>
<evidence type="ECO:0000313" key="7">
    <source>
        <dbReference type="Proteomes" id="UP000807769"/>
    </source>
</evidence>
<dbReference type="OrthoDB" id="2615848at2759"/>
<gene>
    <name evidence="6" type="ORF">BJ212DRAFT_1265522</name>
</gene>
<keyword evidence="5" id="KW-0472">Membrane</keyword>
<dbReference type="PROSITE" id="PS50082">
    <property type="entry name" value="WD_REPEATS_2"/>
    <property type="match status" value="1"/>
</dbReference>
<evidence type="ECO:0000256" key="4">
    <source>
        <dbReference type="SAM" id="MobiDB-lite"/>
    </source>
</evidence>
<name>A0A9P7JGC8_9AGAM</name>
<keyword evidence="2" id="KW-0677">Repeat</keyword>
<feature type="region of interest" description="Disordered" evidence="4">
    <location>
        <begin position="1014"/>
        <end position="1046"/>
    </location>
</feature>
<accession>A0A9P7JGC8</accession>
<evidence type="ECO:0000256" key="5">
    <source>
        <dbReference type="SAM" id="Phobius"/>
    </source>
</evidence>
<dbReference type="EMBL" id="JABBWG010000007">
    <property type="protein sequence ID" value="KAG1820812.1"/>
    <property type="molecule type" value="Genomic_DNA"/>
</dbReference>